<dbReference type="AlphaFoldDB" id="A0AAW0A697"/>
<keyword evidence="2" id="KW-1185">Reference proteome</keyword>
<evidence type="ECO:0000313" key="2">
    <source>
        <dbReference type="Proteomes" id="UP001362999"/>
    </source>
</evidence>
<comment type="caution">
    <text evidence="1">The sequence shown here is derived from an EMBL/GenBank/DDBJ whole genome shotgun (WGS) entry which is preliminary data.</text>
</comment>
<dbReference type="Proteomes" id="UP001362999">
    <property type="component" value="Unassembled WGS sequence"/>
</dbReference>
<accession>A0AAW0A697</accession>
<protein>
    <submittedName>
        <fullName evidence="1">Uncharacterized protein</fullName>
    </submittedName>
</protein>
<name>A0AAW0A697_9AGAR</name>
<evidence type="ECO:0000313" key="1">
    <source>
        <dbReference type="EMBL" id="KAK7001182.1"/>
    </source>
</evidence>
<gene>
    <name evidence="1" type="ORF">R3P38DRAFT_2559457</name>
</gene>
<reference evidence="1 2" key="1">
    <citation type="journal article" date="2024" name="J Genomics">
        <title>Draft genome sequencing and assembly of Favolaschia claudopus CIRM-BRFM 2984 isolated from oak limbs.</title>
        <authorList>
            <person name="Navarro D."/>
            <person name="Drula E."/>
            <person name="Chaduli D."/>
            <person name="Cazenave R."/>
            <person name="Ahrendt S."/>
            <person name="Wang J."/>
            <person name="Lipzen A."/>
            <person name="Daum C."/>
            <person name="Barry K."/>
            <person name="Grigoriev I.V."/>
            <person name="Favel A."/>
            <person name="Rosso M.N."/>
            <person name="Martin F."/>
        </authorList>
    </citation>
    <scope>NUCLEOTIDE SEQUENCE [LARGE SCALE GENOMIC DNA]</scope>
    <source>
        <strain evidence="1 2">CIRM-BRFM 2984</strain>
    </source>
</reference>
<dbReference type="EMBL" id="JAWWNJ010000084">
    <property type="protein sequence ID" value="KAK7001182.1"/>
    <property type="molecule type" value="Genomic_DNA"/>
</dbReference>
<organism evidence="1 2">
    <name type="scientific">Favolaschia claudopus</name>
    <dbReference type="NCBI Taxonomy" id="2862362"/>
    <lineage>
        <taxon>Eukaryota</taxon>
        <taxon>Fungi</taxon>
        <taxon>Dikarya</taxon>
        <taxon>Basidiomycota</taxon>
        <taxon>Agaricomycotina</taxon>
        <taxon>Agaricomycetes</taxon>
        <taxon>Agaricomycetidae</taxon>
        <taxon>Agaricales</taxon>
        <taxon>Marasmiineae</taxon>
        <taxon>Mycenaceae</taxon>
        <taxon>Favolaschia</taxon>
    </lineage>
</organism>
<sequence length="97" mass="11216">MHRCWDIPEVVRLMFTPLVQPEPNSSLASLSIQIAKRECMPKLARCCRAFSEPALDLLWMRQEGIINLLKCLPQWRWEMMDKGASVGVSPSIYPRPF</sequence>
<proteinExistence type="predicted"/>